<dbReference type="Gene3D" id="2.30.30.190">
    <property type="entry name" value="CAP Gly-rich-like domain"/>
    <property type="match status" value="1"/>
</dbReference>
<comment type="similarity">
    <text evidence="5">Belongs to the PP2C family.</text>
</comment>
<dbReference type="Proteomes" id="UP001642464">
    <property type="component" value="Unassembled WGS sequence"/>
</dbReference>
<reference evidence="10 11" key="1">
    <citation type="submission" date="2024-02" db="EMBL/GenBank/DDBJ databases">
        <authorList>
            <person name="Chen Y."/>
            <person name="Shah S."/>
            <person name="Dougan E. K."/>
            <person name="Thang M."/>
            <person name="Chan C."/>
        </authorList>
    </citation>
    <scope>NUCLEOTIDE SEQUENCE [LARGE SCALE GENOMIC DNA]</scope>
</reference>
<dbReference type="PROSITE" id="PS00845">
    <property type="entry name" value="CAP_GLY_1"/>
    <property type="match status" value="1"/>
</dbReference>
<sequence>MASFVLREGTRVCVAQGQQKEGQTDIQFEQAKLTGTVRYFGTTEFKAGNWVGLELDSQLGKHDGTIDGKAYFKCQPGHGLFVRPNLVTLADADKEGMDVEKPLSGDAERMDLEEHKIADAATAPSSQSQFWFELPARAFIFNKSNQQWIELGSGPVKLSWEGAPGKIGVKLVDSTNARRCIDHLAEPSVKVDETVVSGQSWVFRACRAVDPSIKDVLCLQFASVPLATSFHNEFLTRRGELDPSVTAPKGRKKKNDKNGAGKTRVMRRRLTVSGSDPRLDGHKKGARMDPNSPKPTSPKKLKGGEVGRWSSAGSQASSSPRINVLAYSGVSRKGLAPYNPDKQNQDSMILEQLPFNGYCNGELLLGVFDGHGENGHHVSRYITSRLTKLLASNPKFSQDEHTGSVLADSMLTIENELIQERSIDTTLSGSTAVWSVLRNNKLFVANIGDSRICKATTKTDKNTGATMVVAEDLSEDHKPELPKEKERILKVGGRVFAMTYDDGIDGPNRVWLSYADMPGLAMSRSVCDTIAKEAGVISQAELFEHELVPGRDKALVLATDGLWEFMSSEEVVQIVQKHDEDPRSAISELVRESNKRWQQEEPVIDDTTIIVAYLG</sequence>
<feature type="domain" description="RanBD1" evidence="7">
    <location>
        <begin position="132"/>
        <end position="243"/>
    </location>
</feature>
<dbReference type="PANTHER" id="PTHR47992">
    <property type="entry name" value="PROTEIN PHOSPHATASE"/>
    <property type="match status" value="1"/>
</dbReference>
<feature type="domain" description="CAP-Gly" evidence="8">
    <location>
        <begin position="41"/>
        <end position="83"/>
    </location>
</feature>
<dbReference type="Pfam" id="PF00481">
    <property type="entry name" value="PP2C"/>
    <property type="match status" value="1"/>
</dbReference>
<dbReference type="InterPro" id="IPR001932">
    <property type="entry name" value="PPM-type_phosphatase-like_dom"/>
</dbReference>
<accession>A0ABP0J8F9</accession>
<feature type="compositionally biased region" description="Basic and acidic residues" evidence="6">
    <location>
        <begin position="277"/>
        <end position="287"/>
    </location>
</feature>
<feature type="region of interest" description="Disordered" evidence="6">
    <location>
        <begin position="241"/>
        <end position="317"/>
    </location>
</feature>
<dbReference type="InterPro" id="IPR011993">
    <property type="entry name" value="PH-like_dom_sf"/>
</dbReference>
<dbReference type="EMBL" id="CAXAMM010006319">
    <property type="protein sequence ID" value="CAK9010637.1"/>
    <property type="molecule type" value="Genomic_DNA"/>
</dbReference>
<dbReference type="SUPFAM" id="SSF74924">
    <property type="entry name" value="Cap-Gly domain"/>
    <property type="match status" value="1"/>
</dbReference>
<feature type="domain" description="PPM-type phosphatase" evidence="9">
    <location>
        <begin position="327"/>
        <end position="614"/>
    </location>
</feature>
<evidence type="ECO:0000259" key="7">
    <source>
        <dbReference type="PROSITE" id="PS50196"/>
    </source>
</evidence>
<comment type="subcellular location">
    <subcellularLocation>
        <location evidence="1">Membrane</location>
        <topology evidence="1">Peripheral membrane protein</topology>
    </subcellularLocation>
</comment>
<evidence type="ECO:0000313" key="10">
    <source>
        <dbReference type="EMBL" id="CAK9010637.1"/>
    </source>
</evidence>
<evidence type="ECO:0000256" key="1">
    <source>
        <dbReference type="ARBA" id="ARBA00004170"/>
    </source>
</evidence>
<evidence type="ECO:0000259" key="8">
    <source>
        <dbReference type="PROSITE" id="PS50245"/>
    </source>
</evidence>
<keyword evidence="2" id="KW-0479">Metal-binding</keyword>
<dbReference type="SMART" id="SM01052">
    <property type="entry name" value="CAP_GLY"/>
    <property type="match status" value="1"/>
</dbReference>
<dbReference type="InterPro" id="IPR015655">
    <property type="entry name" value="PP2C"/>
</dbReference>
<keyword evidence="3 5" id="KW-0378">Hydrolase</keyword>
<organism evidence="10 11">
    <name type="scientific">Durusdinium trenchii</name>
    <dbReference type="NCBI Taxonomy" id="1381693"/>
    <lineage>
        <taxon>Eukaryota</taxon>
        <taxon>Sar</taxon>
        <taxon>Alveolata</taxon>
        <taxon>Dinophyceae</taxon>
        <taxon>Suessiales</taxon>
        <taxon>Symbiodiniaceae</taxon>
        <taxon>Durusdinium</taxon>
    </lineage>
</organism>
<dbReference type="SUPFAM" id="SSF81606">
    <property type="entry name" value="PP2C-like"/>
    <property type="match status" value="1"/>
</dbReference>
<evidence type="ECO:0000256" key="6">
    <source>
        <dbReference type="SAM" id="MobiDB-lite"/>
    </source>
</evidence>
<keyword evidence="11" id="KW-1185">Reference proteome</keyword>
<keyword evidence="4 5" id="KW-0904">Protein phosphatase</keyword>
<dbReference type="SMART" id="SM00332">
    <property type="entry name" value="PP2Cc"/>
    <property type="match status" value="1"/>
</dbReference>
<proteinExistence type="inferred from homology"/>
<comment type="caution">
    <text evidence="10">The sequence shown here is derived from an EMBL/GenBank/DDBJ whole genome shotgun (WGS) entry which is preliminary data.</text>
</comment>
<evidence type="ECO:0000313" key="11">
    <source>
        <dbReference type="Proteomes" id="UP001642464"/>
    </source>
</evidence>
<evidence type="ECO:0000256" key="4">
    <source>
        <dbReference type="ARBA" id="ARBA00022912"/>
    </source>
</evidence>
<dbReference type="Gene3D" id="3.60.40.10">
    <property type="entry name" value="PPM-type phosphatase domain"/>
    <property type="match status" value="1"/>
</dbReference>
<protein>
    <submittedName>
        <fullName evidence="10">Protein phosphatase 2C and cyclic nucleotide-binding/kinase domain-containing protein</fullName>
    </submittedName>
</protein>
<dbReference type="InterPro" id="IPR036859">
    <property type="entry name" value="CAP-Gly_dom_sf"/>
</dbReference>
<dbReference type="InterPro" id="IPR000156">
    <property type="entry name" value="Ran_bind_dom"/>
</dbReference>
<dbReference type="PROSITE" id="PS50196">
    <property type="entry name" value="RANBD1"/>
    <property type="match status" value="1"/>
</dbReference>
<dbReference type="Gene3D" id="2.30.29.30">
    <property type="entry name" value="Pleckstrin-homology domain (PH domain)/Phosphotyrosine-binding domain (PTB)"/>
    <property type="match status" value="1"/>
</dbReference>
<evidence type="ECO:0000256" key="5">
    <source>
        <dbReference type="RuleBase" id="RU003465"/>
    </source>
</evidence>
<dbReference type="CDD" id="cd00143">
    <property type="entry name" value="PP2Cc"/>
    <property type="match status" value="1"/>
</dbReference>
<dbReference type="InterPro" id="IPR000222">
    <property type="entry name" value="PP2C_BS"/>
</dbReference>
<dbReference type="InterPro" id="IPR036457">
    <property type="entry name" value="PPM-type-like_dom_sf"/>
</dbReference>
<evidence type="ECO:0000259" key="9">
    <source>
        <dbReference type="PROSITE" id="PS51746"/>
    </source>
</evidence>
<dbReference type="SUPFAM" id="SSF50729">
    <property type="entry name" value="PH domain-like"/>
    <property type="match status" value="1"/>
</dbReference>
<dbReference type="InterPro" id="IPR000938">
    <property type="entry name" value="CAP-Gly_domain"/>
</dbReference>
<evidence type="ECO:0000256" key="2">
    <source>
        <dbReference type="ARBA" id="ARBA00022723"/>
    </source>
</evidence>
<dbReference type="PROSITE" id="PS50245">
    <property type="entry name" value="CAP_GLY_2"/>
    <property type="match status" value="1"/>
</dbReference>
<name>A0ABP0J8F9_9DINO</name>
<evidence type="ECO:0000256" key="3">
    <source>
        <dbReference type="ARBA" id="ARBA00022801"/>
    </source>
</evidence>
<dbReference type="PROSITE" id="PS51746">
    <property type="entry name" value="PPM_2"/>
    <property type="match status" value="1"/>
</dbReference>
<dbReference type="PROSITE" id="PS01032">
    <property type="entry name" value="PPM_1"/>
    <property type="match status" value="1"/>
</dbReference>
<gene>
    <name evidence="10" type="ORF">SCF082_LOCUS10754</name>
</gene>
<dbReference type="Pfam" id="PF01302">
    <property type="entry name" value="CAP_GLY"/>
    <property type="match status" value="1"/>
</dbReference>
<dbReference type="Pfam" id="PF00638">
    <property type="entry name" value="Ran_BP1"/>
    <property type="match status" value="1"/>
</dbReference>